<feature type="coiled-coil region" evidence="1">
    <location>
        <begin position="67"/>
        <end position="98"/>
    </location>
</feature>
<gene>
    <name evidence="3" type="ORF">SeLEV6574_g04578</name>
    <name evidence="2" type="ORF">SeMB42_g04730</name>
</gene>
<name>A0A507CZH7_9FUNG</name>
<proteinExistence type="predicted"/>
<dbReference type="EMBL" id="QEAN01000200">
    <property type="protein sequence ID" value="TPX43417.1"/>
    <property type="molecule type" value="Genomic_DNA"/>
</dbReference>
<reference evidence="4 5" key="1">
    <citation type="journal article" date="2019" name="Sci. Rep.">
        <title>Comparative genomics of chytrid fungi reveal insights into the obligate biotrophic and pathogenic lifestyle of Synchytrium endobioticum.</title>
        <authorList>
            <person name="van de Vossenberg B.T.L.H."/>
            <person name="Warris S."/>
            <person name="Nguyen H.D.T."/>
            <person name="van Gent-Pelzer M.P.E."/>
            <person name="Joly D.L."/>
            <person name="van de Geest H.C."/>
            <person name="Bonants P.J.M."/>
            <person name="Smith D.S."/>
            <person name="Levesque C.A."/>
            <person name="van der Lee T.A.J."/>
        </authorList>
    </citation>
    <scope>NUCLEOTIDE SEQUENCE [LARGE SCALE GENOMIC DNA]</scope>
    <source>
        <strain evidence="3 5">LEV6574</strain>
        <strain evidence="2 4">MB42</strain>
    </source>
</reference>
<dbReference type="AlphaFoldDB" id="A0A507CZH7"/>
<evidence type="ECO:0000313" key="2">
    <source>
        <dbReference type="EMBL" id="TPX43417.1"/>
    </source>
</evidence>
<keyword evidence="4" id="KW-1185">Reference proteome</keyword>
<accession>A0A507CZH7</accession>
<evidence type="ECO:0000256" key="1">
    <source>
        <dbReference type="SAM" id="Coils"/>
    </source>
</evidence>
<organism evidence="3 5">
    <name type="scientific">Synchytrium endobioticum</name>
    <dbReference type="NCBI Taxonomy" id="286115"/>
    <lineage>
        <taxon>Eukaryota</taxon>
        <taxon>Fungi</taxon>
        <taxon>Fungi incertae sedis</taxon>
        <taxon>Chytridiomycota</taxon>
        <taxon>Chytridiomycota incertae sedis</taxon>
        <taxon>Chytridiomycetes</taxon>
        <taxon>Synchytriales</taxon>
        <taxon>Synchytriaceae</taxon>
        <taxon>Synchytrium</taxon>
    </lineage>
</organism>
<dbReference type="Proteomes" id="UP000320475">
    <property type="component" value="Unassembled WGS sequence"/>
</dbReference>
<comment type="caution">
    <text evidence="3">The sequence shown here is derived from an EMBL/GenBank/DDBJ whole genome shotgun (WGS) entry which is preliminary data.</text>
</comment>
<protein>
    <submittedName>
        <fullName evidence="3">Uncharacterized protein</fullName>
    </submittedName>
</protein>
<sequence>MPSKARAVSVGTSKKSSKVLKKLVTTKSIKSIPREDIAALDSELLSAIRSAKEKIPTDTRVMQLESVERHRALVMKKQERVEKTQSQLEDSLRMLEELGYK</sequence>
<evidence type="ECO:0000313" key="3">
    <source>
        <dbReference type="EMBL" id="TPX44310.1"/>
    </source>
</evidence>
<dbReference type="EMBL" id="QEAM01000188">
    <property type="protein sequence ID" value="TPX44310.1"/>
    <property type="molecule type" value="Genomic_DNA"/>
</dbReference>
<dbReference type="Proteomes" id="UP000317494">
    <property type="component" value="Unassembled WGS sequence"/>
</dbReference>
<dbReference type="VEuPathDB" id="FungiDB:SeMB42_g04730"/>
<keyword evidence="1" id="KW-0175">Coiled coil</keyword>
<evidence type="ECO:0000313" key="5">
    <source>
        <dbReference type="Proteomes" id="UP000320475"/>
    </source>
</evidence>
<evidence type="ECO:0000313" key="4">
    <source>
        <dbReference type="Proteomes" id="UP000317494"/>
    </source>
</evidence>